<dbReference type="InterPro" id="IPR027417">
    <property type="entry name" value="P-loop_NTPase"/>
</dbReference>
<protein>
    <recommendedName>
        <fullName evidence="1">Type IV secretion system coupling protein TraD DNA-binding domain-containing protein</fullName>
    </recommendedName>
</protein>
<dbReference type="Proteomes" id="UP000239872">
    <property type="component" value="Unassembled WGS sequence"/>
</dbReference>
<dbReference type="RefSeq" id="WP_105038834.1">
    <property type="nucleotide sequence ID" value="NZ_PPSL01000002.1"/>
</dbReference>
<evidence type="ECO:0000313" key="2">
    <source>
        <dbReference type="EMBL" id="PQJ11954.1"/>
    </source>
</evidence>
<reference evidence="2 3" key="1">
    <citation type="submission" date="2018-01" db="EMBL/GenBank/DDBJ databases">
        <title>A novel member of the phylum Bacteroidetes isolated from glacier ice.</title>
        <authorList>
            <person name="Liu Q."/>
            <person name="Xin Y.-H."/>
        </authorList>
    </citation>
    <scope>NUCLEOTIDE SEQUENCE [LARGE SCALE GENOMIC DNA]</scope>
    <source>
        <strain evidence="2 3">RB1R16</strain>
    </source>
</reference>
<feature type="domain" description="Type IV secretion system coupling protein TraD DNA-binding" evidence="1">
    <location>
        <begin position="31"/>
        <end position="343"/>
    </location>
</feature>
<dbReference type="CDD" id="cd01127">
    <property type="entry name" value="TrwB_TraG_TraD_VirD4"/>
    <property type="match status" value="1"/>
</dbReference>
<dbReference type="EMBL" id="PPSL01000002">
    <property type="protein sequence ID" value="PQJ11954.1"/>
    <property type="molecule type" value="Genomic_DNA"/>
</dbReference>
<dbReference type="PANTHER" id="PTHR30121:SF11">
    <property type="entry name" value="AAA+ ATPASE DOMAIN-CONTAINING PROTEIN"/>
    <property type="match status" value="1"/>
</dbReference>
<dbReference type="Gene3D" id="3.40.50.300">
    <property type="entry name" value="P-loop containing nucleotide triphosphate hydrolases"/>
    <property type="match status" value="2"/>
</dbReference>
<dbReference type="SUPFAM" id="SSF52540">
    <property type="entry name" value="P-loop containing nucleoside triphosphate hydrolases"/>
    <property type="match status" value="1"/>
</dbReference>
<dbReference type="Pfam" id="PF10412">
    <property type="entry name" value="TrwB_AAD_bind"/>
    <property type="match status" value="1"/>
</dbReference>
<dbReference type="OrthoDB" id="9806951at2"/>
<dbReference type="PANTHER" id="PTHR30121">
    <property type="entry name" value="UNCHARACTERIZED PROTEIN YJGR-RELATED"/>
    <property type="match status" value="1"/>
</dbReference>
<name>A0A2S7SZ10_9BACT</name>
<evidence type="ECO:0000259" key="1">
    <source>
        <dbReference type="Pfam" id="PF10412"/>
    </source>
</evidence>
<evidence type="ECO:0000313" key="3">
    <source>
        <dbReference type="Proteomes" id="UP000239872"/>
    </source>
</evidence>
<gene>
    <name evidence="2" type="ORF">CJD36_009180</name>
</gene>
<organism evidence="2 3">
    <name type="scientific">Flavipsychrobacter stenotrophus</name>
    <dbReference type="NCBI Taxonomy" id="2077091"/>
    <lineage>
        <taxon>Bacteria</taxon>
        <taxon>Pseudomonadati</taxon>
        <taxon>Bacteroidota</taxon>
        <taxon>Chitinophagia</taxon>
        <taxon>Chitinophagales</taxon>
        <taxon>Chitinophagaceae</taxon>
        <taxon>Flavipsychrobacter</taxon>
    </lineage>
</organism>
<accession>A0A2S7SZ10</accession>
<keyword evidence="3" id="KW-1185">Reference proteome</keyword>
<dbReference type="AlphaFoldDB" id="A0A2S7SZ10"/>
<comment type="caution">
    <text evidence="2">The sequence shown here is derived from an EMBL/GenBank/DDBJ whole genome shotgun (WGS) entry which is preliminary data.</text>
</comment>
<dbReference type="InterPro" id="IPR019476">
    <property type="entry name" value="T4SS_TraD_DNA-bd"/>
</dbReference>
<sequence length="390" mass="43797">MEGYSPNSITPIGVTNYRNTNQKFGIKDKDRLQHIFCIGKTGVGKSTLLTNMALSDIMNGKGLAVIDPHGDVVETLKNNIPKHRTKDLIYFNPADNAHPITFNPLHAVHPQYHHLVASGLVSVFKKIWVDSWGPRMEYILRFSLLTLLEYPNATLLDIQPLLTNTLHRDKILAYVKNEATIAFWQHEFLKYSPSFRNEVIAPILNKTGLFLTSIPLRNVVGQKTTSFRMQQVLDGSKILLCNFSKGLIGEDACTLLGSILVTSIQLAALYRARQPQYARIPFFLYIDEFSSFSTLSFCDMLSEARKYGLGVFMATQFLDQLHEKIRAAILGNCGTLISFRVGSTDAELLAKEFYPTFDAIDLISLPRYAMYLKLMIDGQASLAFSAVSNK</sequence>
<proteinExistence type="predicted"/>
<dbReference type="InterPro" id="IPR051162">
    <property type="entry name" value="T4SS_component"/>
</dbReference>